<reference evidence="3 4" key="1">
    <citation type="submission" date="2016-04" db="EMBL/GenBank/DDBJ databases">
        <title>First whole genome shotgun sequence of the bacterium Enteractinococcus sp. strain UASWS1574.</title>
        <authorList>
            <person name="Crovadore J."/>
            <person name="Chablais R."/>
            <person name="Lefort F."/>
        </authorList>
    </citation>
    <scope>NUCLEOTIDE SEQUENCE [LARGE SCALE GENOMIC DNA]</scope>
    <source>
        <strain evidence="3 4">UASWS1574</strain>
    </source>
</reference>
<dbReference type="EMBL" id="LXEY01000015">
    <property type="protein sequence ID" value="OAV61869.1"/>
    <property type="molecule type" value="Genomic_DNA"/>
</dbReference>
<keyword evidence="2" id="KW-0472">Membrane</keyword>
<evidence type="ECO:0000256" key="2">
    <source>
        <dbReference type="SAM" id="Phobius"/>
    </source>
</evidence>
<feature type="transmembrane region" description="Helical" evidence="2">
    <location>
        <begin position="28"/>
        <end position="51"/>
    </location>
</feature>
<keyword evidence="2" id="KW-0812">Transmembrane</keyword>
<name>A0A1B7M105_9MICC</name>
<keyword evidence="2" id="KW-1133">Transmembrane helix</keyword>
<evidence type="ECO:0000256" key="1">
    <source>
        <dbReference type="SAM" id="MobiDB-lite"/>
    </source>
</evidence>
<sequence>MNPQEKLPDQQPQQPDPEHGKSPTRMGFFMVPVSLVGAVLLIGVGVRFITVSGQPDAVGYVAFVLAAALVVFAVVRIRKIATGKEKY</sequence>
<feature type="transmembrane region" description="Helical" evidence="2">
    <location>
        <begin position="57"/>
        <end position="77"/>
    </location>
</feature>
<evidence type="ECO:0000313" key="4">
    <source>
        <dbReference type="Proteomes" id="UP000078292"/>
    </source>
</evidence>
<keyword evidence="4" id="KW-1185">Reference proteome</keyword>
<proteinExistence type="predicted"/>
<comment type="caution">
    <text evidence="3">The sequence shown here is derived from an EMBL/GenBank/DDBJ whole genome shotgun (WGS) entry which is preliminary data.</text>
</comment>
<dbReference type="Proteomes" id="UP000078292">
    <property type="component" value="Unassembled WGS sequence"/>
</dbReference>
<gene>
    <name evidence="3" type="ORF">A6F49_08280</name>
</gene>
<dbReference type="AlphaFoldDB" id="A0A1B7M105"/>
<evidence type="ECO:0000313" key="3">
    <source>
        <dbReference type="EMBL" id="OAV61869.1"/>
    </source>
</evidence>
<organism evidence="3 4">
    <name type="scientific">Enteractinococcus helveticum</name>
    <dbReference type="NCBI Taxonomy" id="1837282"/>
    <lineage>
        <taxon>Bacteria</taxon>
        <taxon>Bacillati</taxon>
        <taxon>Actinomycetota</taxon>
        <taxon>Actinomycetes</taxon>
        <taxon>Micrococcales</taxon>
        <taxon>Micrococcaceae</taxon>
    </lineage>
</organism>
<feature type="region of interest" description="Disordered" evidence="1">
    <location>
        <begin position="1"/>
        <end position="25"/>
    </location>
</feature>
<protein>
    <submittedName>
        <fullName evidence="3">Uncharacterized protein</fullName>
    </submittedName>
</protein>
<dbReference type="RefSeq" id="WP_043057308.1">
    <property type="nucleotide sequence ID" value="NZ_LXEY01000015.1"/>
</dbReference>
<accession>A0A1B7M105</accession>